<dbReference type="InterPro" id="IPR018584">
    <property type="entry name" value="GT87"/>
</dbReference>
<feature type="transmembrane region" description="Helical" evidence="8">
    <location>
        <begin position="285"/>
        <end position="305"/>
    </location>
</feature>
<proteinExistence type="inferred from homology"/>
<organism evidence="9 10">
    <name type="scientific">Bradyrhizobium icense</name>
    <dbReference type="NCBI Taxonomy" id="1274631"/>
    <lineage>
        <taxon>Bacteria</taxon>
        <taxon>Pseudomonadati</taxon>
        <taxon>Pseudomonadota</taxon>
        <taxon>Alphaproteobacteria</taxon>
        <taxon>Hyphomicrobiales</taxon>
        <taxon>Nitrobacteraceae</taxon>
        <taxon>Bradyrhizobium</taxon>
    </lineage>
</organism>
<feature type="transmembrane region" description="Helical" evidence="8">
    <location>
        <begin position="21"/>
        <end position="40"/>
    </location>
</feature>
<comment type="similarity">
    <text evidence="7">Belongs to the glycosyltransferase 87 family.</text>
</comment>
<feature type="transmembrane region" description="Helical" evidence="8">
    <location>
        <begin position="221"/>
        <end position="247"/>
    </location>
</feature>
<dbReference type="Pfam" id="PF09594">
    <property type="entry name" value="GT87"/>
    <property type="match status" value="1"/>
</dbReference>
<dbReference type="GO" id="GO:0005886">
    <property type="term" value="C:plasma membrane"/>
    <property type="evidence" value="ECO:0007669"/>
    <property type="project" value="UniProtKB-SubCell"/>
</dbReference>
<accession>A0A1B1UND4</accession>
<dbReference type="OrthoDB" id="7679563at2"/>
<dbReference type="GO" id="GO:0016758">
    <property type="term" value="F:hexosyltransferase activity"/>
    <property type="evidence" value="ECO:0007669"/>
    <property type="project" value="InterPro"/>
</dbReference>
<dbReference type="STRING" id="1274631.LMTR13_32830"/>
<evidence type="ECO:0000256" key="8">
    <source>
        <dbReference type="SAM" id="Phobius"/>
    </source>
</evidence>
<keyword evidence="6 8" id="KW-0472">Membrane</keyword>
<dbReference type="RefSeq" id="WP_065731375.1">
    <property type="nucleotide sequence ID" value="NZ_CP016428.1"/>
</dbReference>
<gene>
    <name evidence="9" type="ORF">LMTR13_32830</name>
</gene>
<keyword evidence="4 8" id="KW-0812">Transmembrane</keyword>
<keyword evidence="3" id="KW-0808">Transferase</keyword>
<feature type="transmembrane region" description="Helical" evidence="8">
    <location>
        <begin position="365"/>
        <end position="394"/>
    </location>
</feature>
<keyword evidence="2" id="KW-1003">Cell membrane</keyword>
<dbReference type="KEGG" id="bic:LMTR13_32830"/>
<evidence type="ECO:0000256" key="1">
    <source>
        <dbReference type="ARBA" id="ARBA00004651"/>
    </source>
</evidence>
<evidence type="ECO:0000256" key="5">
    <source>
        <dbReference type="ARBA" id="ARBA00022989"/>
    </source>
</evidence>
<reference evidence="9 10" key="1">
    <citation type="submission" date="2016-07" db="EMBL/GenBank/DDBJ databases">
        <title>Complete genome sequence of Bradyrhizobium icense LMTR 13T, a potential inoculant strain isolated from lima bean (Phaseolus lunatus) in Peru.</title>
        <authorList>
            <person name="Ormeno-Orrillo E."/>
            <person name="Duran D."/>
            <person name="Rogel M.A."/>
            <person name="Rey L."/>
            <person name="Imperial J."/>
            <person name="Ruiz-Argueso T."/>
            <person name="Martinez-Romero E."/>
        </authorList>
    </citation>
    <scope>NUCLEOTIDE SEQUENCE [LARGE SCALE GENOMIC DNA]</scope>
    <source>
        <strain evidence="9 10">LMTR 13</strain>
    </source>
</reference>
<evidence type="ECO:0000313" key="10">
    <source>
        <dbReference type="Proteomes" id="UP000092839"/>
    </source>
</evidence>
<name>A0A1B1UND4_9BRAD</name>
<evidence type="ECO:0000256" key="2">
    <source>
        <dbReference type="ARBA" id="ARBA00022475"/>
    </source>
</evidence>
<evidence type="ECO:0008006" key="11">
    <source>
        <dbReference type="Google" id="ProtNLM"/>
    </source>
</evidence>
<evidence type="ECO:0000256" key="7">
    <source>
        <dbReference type="ARBA" id="ARBA00024033"/>
    </source>
</evidence>
<dbReference type="EMBL" id="CP016428">
    <property type="protein sequence ID" value="ANW04221.1"/>
    <property type="molecule type" value="Genomic_DNA"/>
</dbReference>
<feature type="transmembrane region" description="Helical" evidence="8">
    <location>
        <begin position="176"/>
        <end position="200"/>
    </location>
</feature>
<sequence length="415" mass="44064">MTHIWQRLRTGDWLTAARMRGYSLLLLALFVLVFAGWIAVSDGLIDRNGKPIGTDFSSFYAAGSLVLDGRPGDVYNMAAHYAREQRIFGAATPNYGWLYPPIFLLVATPLALMPYIMALAVWQISTFALYLSVIGAILRRIPGNVIGPIWLPIAAGFPAVFINLGHGQNGLLTAGLFGAALLALPARPVLSGILFGALAYKPQFALVAPFALLAAGQWRTVVAAGITVVALMAITSLIFGADLWLAFAASTETSRRLLIEQGSVGFEKLQSVYAAVRMWGASVPVAYAAQGAVSAAVVCCTVWAWRSACNPDVKAALLVIATLLASPHVLDYDLVILALAIAFAVRAGFAGGFRDYEISLLAAAWIAPLLSRSIAGATYIPLGLLAVLAFYAFVLRRATLDRGQLRVGAPGVAQA</sequence>
<dbReference type="AlphaFoldDB" id="A0A1B1UND4"/>
<evidence type="ECO:0000256" key="3">
    <source>
        <dbReference type="ARBA" id="ARBA00022679"/>
    </source>
</evidence>
<feature type="transmembrane region" description="Helical" evidence="8">
    <location>
        <begin position="145"/>
        <end position="164"/>
    </location>
</feature>
<protein>
    <recommendedName>
        <fullName evidence="11">DUF2029 domain-containing protein</fullName>
    </recommendedName>
</protein>
<dbReference type="Proteomes" id="UP000092839">
    <property type="component" value="Chromosome"/>
</dbReference>
<feature type="transmembrane region" description="Helical" evidence="8">
    <location>
        <begin position="317"/>
        <end position="345"/>
    </location>
</feature>
<evidence type="ECO:0000256" key="4">
    <source>
        <dbReference type="ARBA" id="ARBA00022692"/>
    </source>
</evidence>
<evidence type="ECO:0000256" key="6">
    <source>
        <dbReference type="ARBA" id="ARBA00023136"/>
    </source>
</evidence>
<keyword evidence="10" id="KW-1185">Reference proteome</keyword>
<comment type="subcellular location">
    <subcellularLocation>
        <location evidence="1">Cell membrane</location>
        <topology evidence="1">Multi-pass membrane protein</topology>
    </subcellularLocation>
</comment>
<evidence type="ECO:0000313" key="9">
    <source>
        <dbReference type="EMBL" id="ANW04221.1"/>
    </source>
</evidence>
<keyword evidence="5 8" id="KW-1133">Transmembrane helix</keyword>
<feature type="transmembrane region" description="Helical" evidence="8">
    <location>
        <begin position="102"/>
        <end position="133"/>
    </location>
</feature>